<dbReference type="OrthoDB" id="848707at2759"/>
<accession>A0A1Q3AU13</accession>
<keyword evidence="1" id="KW-0812">Transmembrane</keyword>
<dbReference type="AlphaFoldDB" id="A0A1Q3AU13"/>
<proteinExistence type="predicted"/>
<name>A0A1Q3AU13_CEPFO</name>
<sequence length="114" mass="13097">MNLRIVSSPHEEFALSSTVKGQRIFLDARVLASILHIPHTDIYIFEYKNGRKSRAFTLITSCQFSTPMIQIYIQTWHFVQTNSLWIIVFSITLSFINSFLPVVGMLSSLGCKHF</sequence>
<dbReference type="EMBL" id="BDDD01000095">
    <property type="protein sequence ID" value="GAV59062.1"/>
    <property type="molecule type" value="Genomic_DNA"/>
</dbReference>
<gene>
    <name evidence="2" type="ORF">CFOL_v3_02595</name>
</gene>
<protein>
    <submittedName>
        <fullName evidence="2">Uncharacterized protein</fullName>
    </submittedName>
</protein>
<reference evidence="3" key="1">
    <citation type="submission" date="2016-04" db="EMBL/GenBank/DDBJ databases">
        <title>Cephalotus genome sequencing.</title>
        <authorList>
            <person name="Fukushima K."/>
            <person name="Hasebe M."/>
            <person name="Fang X."/>
        </authorList>
    </citation>
    <scope>NUCLEOTIDE SEQUENCE [LARGE SCALE GENOMIC DNA]</scope>
    <source>
        <strain evidence="3">cv. St1</strain>
    </source>
</reference>
<keyword evidence="1" id="KW-1133">Transmembrane helix</keyword>
<evidence type="ECO:0000256" key="1">
    <source>
        <dbReference type="SAM" id="Phobius"/>
    </source>
</evidence>
<comment type="caution">
    <text evidence="2">The sequence shown here is derived from an EMBL/GenBank/DDBJ whole genome shotgun (WGS) entry which is preliminary data.</text>
</comment>
<keyword evidence="1" id="KW-0472">Membrane</keyword>
<dbReference type="Proteomes" id="UP000187406">
    <property type="component" value="Unassembled WGS sequence"/>
</dbReference>
<evidence type="ECO:0000313" key="3">
    <source>
        <dbReference type="Proteomes" id="UP000187406"/>
    </source>
</evidence>
<keyword evidence="3" id="KW-1185">Reference proteome</keyword>
<organism evidence="2 3">
    <name type="scientific">Cephalotus follicularis</name>
    <name type="common">Albany pitcher plant</name>
    <dbReference type="NCBI Taxonomy" id="3775"/>
    <lineage>
        <taxon>Eukaryota</taxon>
        <taxon>Viridiplantae</taxon>
        <taxon>Streptophyta</taxon>
        <taxon>Embryophyta</taxon>
        <taxon>Tracheophyta</taxon>
        <taxon>Spermatophyta</taxon>
        <taxon>Magnoliopsida</taxon>
        <taxon>eudicotyledons</taxon>
        <taxon>Gunneridae</taxon>
        <taxon>Pentapetalae</taxon>
        <taxon>rosids</taxon>
        <taxon>fabids</taxon>
        <taxon>Oxalidales</taxon>
        <taxon>Cephalotaceae</taxon>
        <taxon>Cephalotus</taxon>
    </lineage>
</organism>
<feature type="transmembrane region" description="Helical" evidence="1">
    <location>
        <begin position="85"/>
        <end position="106"/>
    </location>
</feature>
<dbReference type="InParanoid" id="A0A1Q3AU13"/>
<evidence type="ECO:0000313" key="2">
    <source>
        <dbReference type="EMBL" id="GAV59062.1"/>
    </source>
</evidence>